<reference evidence="1 2" key="1">
    <citation type="submission" date="2017-06" db="EMBL/GenBank/DDBJ databases">
        <authorList>
            <person name="Varghese N."/>
            <person name="Submissions S."/>
        </authorList>
    </citation>
    <scope>NUCLEOTIDE SEQUENCE [LARGE SCALE GENOMIC DNA]</scope>
    <source>
        <strain evidence="1 2">DSM 19840</strain>
    </source>
</reference>
<dbReference type="Proteomes" id="UP000198337">
    <property type="component" value="Unassembled WGS sequence"/>
</dbReference>
<sequence>MKRNMTIGLSTPCNEKFTNFSSTEIGGFCTSCQKEVIDFTQFTDKELVRYLSTATSKTCGRFKPSQLRTYKYKTLPMNNTLVSKSIGIMGFSLLALCTNKISAQEPAITNPQTEITANVVNNTGKVSTVQEQYLVIGTIIDESNEPLPGVNVILKGTTVGTQTDFDGKFEFPDQLEVDDVLVFSFLGYETQEYTIKKSKTSTIDIQLKFDTYDVELMGEVVIDGTYTSKKNIFQKFIAIFK</sequence>
<comment type="caution">
    <text evidence="1">The sequence shown here is derived from an EMBL/GenBank/DDBJ whole genome shotgun (WGS) entry which is preliminary data.</text>
</comment>
<accession>A0ABY1SDV5</accession>
<evidence type="ECO:0000313" key="2">
    <source>
        <dbReference type="Proteomes" id="UP000198337"/>
    </source>
</evidence>
<name>A0ABY1SDV5_9FLAO</name>
<protein>
    <submittedName>
        <fullName evidence="1">CarboxypepD_reg-like domain-containing protein</fullName>
    </submittedName>
</protein>
<dbReference type="Gene3D" id="2.60.40.1120">
    <property type="entry name" value="Carboxypeptidase-like, regulatory domain"/>
    <property type="match status" value="1"/>
</dbReference>
<dbReference type="SUPFAM" id="SSF49464">
    <property type="entry name" value="Carboxypeptidase regulatory domain-like"/>
    <property type="match status" value="1"/>
</dbReference>
<gene>
    <name evidence="1" type="ORF">SAMN04488009_0926</name>
</gene>
<keyword evidence="2" id="KW-1185">Reference proteome</keyword>
<proteinExistence type="predicted"/>
<dbReference type="RefSeq" id="WP_089259416.1">
    <property type="nucleotide sequence ID" value="NZ_FZNV01000001.1"/>
</dbReference>
<dbReference type="EMBL" id="FZNV01000001">
    <property type="protein sequence ID" value="SNR29383.1"/>
    <property type="molecule type" value="Genomic_DNA"/>
</dbReference>
<dbReference type="InterPro" id="IPR008969">
    <property type="entry name" value="CarboxyPept-like_regulatory"/>
</dbReference>
<dbReference type="Pfam" id="PF13715">
    <property type="entry name" value="CarbopepD_reg_2"/>
    <property type="match status" value="1"/>
</dbReference>
<evidence type="ECO:0000313" key="1">
    <source>
        <dbReference type="EMBL" id="SNR29383.1"/>
    </source>
</evidence>
<organism evidence="1 2">
    <name type="scientific">Maribacter sedimenticola</name>
    <dbReference type="NCBI Taxonomy" id="228956"/>
    <lineage>
        <taxon>Bacteria</taxon>
        <taxon>Pseudomonadati</taxon>
        <taxon>Bacteroidota</taxon>
        <taxon>Flavobacteriia</taxon>
        <taxon>Flavobacteriales</taxon>
        <taxon>Flavobacteriaceae</taxon>
        <taxon>Maribacter</taxon>
    </lineage>
</organism>